<dbReference type="FunFam" id="3.40.630.170:FF:000003">
    <property type="entry name" value="Glycylpeptide N-tetradecanoyltransferase"/>
    <property type="match status" value="1"/>
</dbReference>
<dbReference type="InterPro" id="IPR022678">
    <property type="entry name" value="NMT_CS"/>
</dbReference>
<dbReference type="AlphaFoldDB" id="A9V437"/>
<dbReference type="Pfam" id="PF02799">
    <property type="entry name" value="NMT_C"/>
    <property type="match status" value="1"/>
</dbReference>
<feature type="domain" description="Glycylpeptide N-tetradecanoyltransferase N-terminal" evidence="8">
    <location>
        <begin position="5"/>
        <end position="147"/>
    </location>
</feature>
<keyword evidence="7" id="KW-0732">Signal</keyword>
<dbReference type="PANTHER" id="PTHR11377">
    <property type="entry name" value="N-MYRISTOYL TRANSFERASE"/>
    <property type="match status" value="1"/>
</dbReference>
<evidence type="ECO:0000259" key="9">
    <source>
        <dbReference type="Pfam" id="PF02799"/>
    </source>
</evidence>
<dbReference type="InParanoid" id="A9V437"/>
<dbReference type="GO" id="GO:0005829">
    <property type="term" value="C:cytosol"/>
    <property type="evidence" value="ECO:0000318"/>
    <property type="project" value="GO_Central"/>
</dbReference>
<evidence type="ECO:0000256" key="1">
    <source>
        <dbReference type="ARBA" id="ARBA00009469"/>
    </source>
</evidence>
<protein>
    <recommendedName>
        <fullName evidence="2 5">Glycylpeptide N-tetradecanoyltransferase</fullName>
        <ecNumber evidence="2 5">2.3.1.97</ecNumber>
    </recommendedName>
</protein>
<comment type="similarity">
    <text evidence="1 6">Belongs to the NMT family.</text>
</comment>
<dbReference type="InterPro" id="IPR022676">
    <property type="entry name" value="NMT_N"/>
</dbReference>
<dbReference type="FunCoup" id="A9V437">
    <property type="interactions" value="1830"/>
</dbReference>
<evidence type="ECO:0000313" key="11">
    <source>
        <dbReference type="Proteomes" id="UP000001357"/>
    </source>
</evidence>
<dbReference type="GeneID" id="5892804"/>
<comment type="function">
    <text evidence="5">Adds a myristoyl group to the N-terminal glycine residue of certain cellular proteins.</text>
</comment>
<organism evidence="10 11">
    <name type="scientific">Monosiga brevicollis</name>
    <name type="common">Choanoflagellate</name>
    <dbReference type="NCBI Taxonomy" id="81824"/>
    <lineage>
        <taxon>Eukaryota</taxon>
        <taxon>Choanoflagellata</taxon>
        <taxon>Craspedida</taxon>
        <taxon>Salpingoecidae</taxon>
        <taxon>Monosiga</taxon>
    </lineage>
</organism>
<dbReference type="InterPro" id="IPR016181">
    <property type="entry name" value="Acyl_CoA_acyltransferase"/>
</dbReference>
<dbReference type="RefSeq" id="XP_001747557.1">
    <property type="nucleotide sequence ID" value="XM_001747505.1"/>
</dbReference>
<keyword evidence="4 5" id="KW-0012">Acyltransferase</keyword>
<evidence type="ECO:0000256" key="3">
    <source>
        <dbReference type="ARBA" id="ARBA00022679"/>
    </source>
</evidence>
<evidence type="ECO:0000313" key="10">
    <source>
        <dbReference type="EMBL" id="EDQ87637.1"/>
    </source>
</evidence>
<proteinExistence type="inferred from homology"/>
<dbReference type="PIRSF" id="PIRSF015892">
    <property type="entry name" value="N-myristl_transf"/>
    <property type="match status" value="1"/>
</dbReference>
<dbReference type="PANTHER" id="PTHR11377:SF5">
    <property type="entry name" value="GLYCYLPEPTIDE N-TETRADECANOYLTRANSFERASE"/>
    <property type="match status" value="1"/>
</dbReference>
<keyword evidence="3 5" id="KW-0808">Transferase</keyword>
<dbReference type="eggNOG" id="KOG2779">
    <property type="taxonomic scope" value="Eukaryota"/>
</dbReference>
<feature type="chain" id="PRO_5002745253" description="Glycylpeptide N-tetradecanoyltransferase" evidence="7">
    <location>
        <begin position="20"/>
        <end position="347"/>
    </location>
</feature>
<sequence length="347" mass="40202">MTLLMLRGFVWSQLDLTDAAQLDELYVLLNENYVEDDDNMFRFDYSKDFLKWALMPPGWKPVWHLGIRSEKSNRLLAFISAIPADIRCKEHTQRMVEINFLCAHKKLRSKRVAPSLISEITRRVNREGIFQACYTAGAVIPRPVNSCQYFHRSLNPGKLLDIRFSGLKAREKRKDHIKKYTLPSEPTVSGLKPMEMKHTEQVKVMLNDYLARFDLAPVFSVEEVQHWLLTREDVVYSFVVEDDEGNVTDFLSFYNLPSTVMKHPEHNHLKAAYSYYNVATKHDLTELMRSALILAKERGFDVYNALQLMDNGSVFEALQFGPGDGKLNYYLYNYRLKAESSIGLVLL</sequence>
<evidence type="ECO:0000256" key="4">
    <source>
        <dbReference type="ARBA" id="ARBA00023315"/>
    </source>
</evidence>
<dbReference type="GO" id="GO:0004379">
    <property type="term" value="F:glycylpeptide N-tetradecanoyltransferase activity"/>
    <property type="evidence" value="ECO:0000318"/>
    <property type="project" value="GO_Central"/>
</dbReference>
<accession>A9V437</accession>
<evidence type="ECO:0000256" key="6">
    <source>
        <dbReference type="RuleBase" id="RU004178"/>
    </source>
</evidence>
<comment type="catalytic activity">
    <reaction evidence="5">
        <text>N-terminal glycyl-[protein] + tetradecanoyl-CoA = N-tetradecanoylglycyl-[protein] + CoA + H(+)</text>
        <dbReference type="Rhea" id="RHEA:15521"/>
        <dbReference type="Rhea" id="RHEA-COMP:12666"/>
        <dbReference type="Rhea" id="RHEA-COMP:12667"/>
        <dbReference type="ChEBI" id="CHEBI:15378"/>
        <dbReference type="ChEBI" id="CHEBI:57287"/>
        <dbReference type="ChEBI" id="CHEBI:57385"/>
        <dbReference type="ChEBI" id="CHEBI:64723"/>
        <dbReference type="ChEBI" id="CHEBI:133050"/>
        <dbReference type="EC" id="2.3.1.97"/>
    </reaction>
</comment>
<dbReference type="Pfam" id="PF01233">
    <property type="entry name" value="NMT"/>
    <property type="match status" value="1"/>
</dbReference>
<gene>
    <name evidence="10" type="ORF">MONBRDRAFT_33195</name>
</gene>
<dbReference type="PROSITE" id="PS00975">
    <property type="entry name" value="NMT_1"/>
    <property type="match status" value="1"/>
</dbReference>
<dbReference type="KEGG" id="mbr:MONBRDRAFT_33195"/>
<dbReference type="SUPFAM" id="SSF55729">
    <property type="entry name" value="Acyl-CoA N-acyltransferases (Nat)"/>
    <property type="match status" value="2"/>
</dbReference>
<name>A9V437_MONBE</name>
<evidence type="ECO:0000256" key="5">
    <source>
        <dbReference type="RuleBase" id="RU000586"/>
    </source>
</evidence>
<evidence type="ECO:0000259" key="8">
    <source>
        <dbReference type="Pfam" id="PF01233"/>
    </source>
</evidence>
<feature type="domain" description="Glycylpeptide N-tetradecanoyltransferase C-terminal" evidence="9">
    <location>
        <begin position="161"/>
        <end position="338"/>
    </location>
</feature>
<dbReference type="Proteomes" id="UP000001357">
    <property type="component" value="Unassembled WGS sequence"/>
</dbReference>
<feature type="signal peptide" evidence="7">
    <location>
        <begin position="1"/>
        <end position="19"/>
    </location>
</feature>
<dbReference type="OMA" id="GWKRDWH"/>
<dbReference type="EC" id="2.3.1.97" evidence="2 5"/>
<dbReference type="EMBL" id="CH991558">
    <property type="protein sequence ID" value="EDQ87637.1"/>
    <property type="molecule type" value="Genomic_DNA"/>
</dbReference>
<reference evidence="10 11" key="1">
    <citation type="journal article" date="2008" name="Nature">
        <title>The genome of the choanoflagellate Monosiga brevicollis and the origin of metazoans.</title>
        <authorList>
            <consortium name="JGI Sequencing"/>
            <person name="King N."/>
            <person name="Westbrook M.J."/>
            <person name="Young S.L."/>
            <person name="Kuo A."/>
            <person name="Abedin M."/>
            <person name="Chapman J."/>
            <person name="Fairclough S."/>
            <person name="Hellsten U."/>
            <person name="Isogai Y."/>
            <person name="Letunic I."/>
            <person name="Marr M."/>
            <person name="Pincus D."/>
            <person name="Putnam N."/>
            <person name="Rokas A."/>
            <person name="Wright K.J."/>
            <person name="Zuzow R."/>
            <person name="Dirks W."/>
            <person name="Good M."/>
            <person name="Goodstein D."/>
            <person name="Lemons D."/>
            <person name="Li W."/>
            <person name="Lyons J.B."/>
            <person name="Morris A."/>
            <person name="Nichols S."/>
            <person name="Richter D.J."/>
            <person name="Salamov A."/>
            <person name="Bork P."/>
            <person name="Lim W.A."/>
            <person name="Manning G."/>
            <person name="Miller W.T."/>
            <person name="McGinnis W."/>
            <person name="Shapiro H."/>
            <person name="Tjian R."/>
            <person name="Grigoriev I.V."/>
            <person name="Rokhsar D."/>
        </authorList>
    </citation>
    <scope>NUCLEOTIDE SEQUENCE [LARGE SCALE GENOMIC DNA]</scope>
    <source>
        <strain evidence="11">MX1 / ATCC 50154</strain>
    </source>
</reference>
<dbReference type="InterPro" id="IPR022677">
    <property type="entry name" value="NMT_C"/>
</dbReference>
<dbReference type="GO" id="GO:0072657">
    <property type="term" value="P:protein localization to membrane"/>
    <property type="evidence" value="ECO:0000318"/>
    <property type="project" value="GO_Central"/>
</dbReference>
<dbReference type="Gene3D" id="3.40.630.170">
    <property type="match status" value="1"/>
</dbReference>
<evidence type="ECO:0000256" key="2">
    <source>
        <dbReference type="ARBA" id="ARBA00012923"/>
    </source>
</evidence>
<dbReference type="STRING" id="81824.A9V437"/>
<dbReference type="InterPro" id="IPR000903">
    <property type="entry name" value="NMT"/>
</dbReference>
<keyword evidence="11" id="KW-1185">Reference proteome</keyword>
<evidence type="ECO:0000256" key="7">
    <source>
        <dbReference type="SAM" id="SignalP"/>
    </source>
</evidence>